<organism evidence="2 3">
    <name type="scientific">Baudoinia panamericana (strain UAMH 10762)</name>
    <name type="common">Angels' share fungus</name>
    <name type="synonym">Baudoinia compniacensis (strain UAMH 10762)</name>
    <dbReference type="NCBI Taxonomy" id="717646"/>
    <lineage>
        <taxon>Eukaryota</taxon>
        <taxon>Fungi</taxon>
        <taxon>Dikarya</taxon>
        <taxon>Ascomycota</taxon>
        <taxon>Pezizomycotina</taxon>
        <taxon>Dothideomycetes</taxon>
        <taxon>Dothideomycetidae</taxon>
        <taxon>Mycosphaerellales</taxon>
        <taxon>Teratosphaeriaceae</taxon>
        <taxon>Baudoinia</taxon>
    </lineage>
</organism>
<evidence type="ECO:0000313" key="2">
    <source>
        <dbReference type="EMBL" id="EMC99060.1"/>
    </source>
</evidence>
<reference evidence="2 3" key="1">
    <citation type="journal article" date="2012" name="PLoS Pathog.">
        <title>Diverse lifestyles and strategies of plant pathogenesis encoded in the genomes of eighteen Dothideomycetes fungi.</title>
        <authorList>
            <person name="Ohm R.A."/>
            <person name="Feau N."/>
            <person name="Henrissat B."/>
            <person name="Schoch C.L."/>
            <person name="Horwitz B.A."/>
            <person name="Barry K.W."/>
            <person name="Condon B.J."/>
            <person name="Copeland A.C."/>
            <person name="Dhillon B."/>
            <person name="Glaser F."/>
            <person name="Hesse C.N."/>
            <person name="Kosti I."/>
            <person name="LaButti K."/>
            <person name="Lindquist E.A."/>
            <person name="Lucas S."/>
            <person name="Salamov A.A."/>
            <person name="Bradshaw R.E."/>
            <person name="Ciuffetti L."/>
            <person name="Hamelin R.C."/>
            <person name="Kema G.H.J."/>
            <person name="Lawrence C."/>
            <person name="Scott J.A."/>
            <person name="Spatafora J.W."/>
            <person name="Turgeon B.G."/>
            <person name="de Wit P.J.G.M."/>
            <person name="Zhong S."/>
            <person name="Goodwin S.B."/>
            <person name="Grigoriev I.V."/>
        </authorList>
    </citation>
    <scope>NUCLEOTIDE SEQUENCE [LARGE SCALE GENOMIC DNA]</scope>
    <source>
        <strain evidence="2 3">UAMH 10762</strain>
    </source>
</reference>
<dbReference type="eggNOG" id="ENOG502R827">
    <property type="taxonomic scope" value="Eukaryota"/>
</dbReference>
<accession>M2NIY9</accession>
<dbReference type="AlphaFoldDB" id="M2NIY9"/>
<dbReference type="KEGG" id="bcom:BAUCODRAFT_64864"/>
<dbReference type="GeneID" id="19116185"/>
<keyword evidence="3" id="KW-1185">Reference proteome</keyword>
<dbReference type="HOGENOM" id="CLU_063595_0_0_1"/>
<sequence>MGLTSPQAPDSEQGLQVIVDQQSNAIQLLHEAFAAERQVWSLEKDRLYQRIASLEKLLLKTRDHYSPAKSPILSPLSGASTSSHIISPQARAVSNASRLPVIAEDENLPPLSTRRDGAPSSIDLPGRPAVPNPERSSRSQRESNISFDDDIKVEEIPISPPSTSKVLSPPPASNLVLAGHTPLKAPRPPTPPPQSMLMDGMEDTPTRHNTHINTYLVQSNDEEEDVPLTGPLSMPELPNKPEDGNFTLEVLSKRLEQVAQSPEDCRPTIFAQPSPGMVSPTVELTTQESLKESSSQPGSLTASAAVSPTGAPAPPPPSHEVNGVRLKKKPSVNFGAPFGQLGSFGGRKLS</sequence>
<evidence type="ECO:0000256" key="1">
    <source>
        <dbReference type="SAM" id="MobiDB-lite"/>
    </source>
</evidence>
<feature type="region of interest" description="Disordered" evidence="1">
    <location>
        <begin position="220"/>
        <end position="244"/>
    </location>
</feature>
<feature type="region of interest" description="Disordered" evidence="1">
    <location>
        <begin position="258"/>
        <end position="350"/>
    </location>
</feature>
<dbReference type="OrthoDB" id="3784117at2759"/>
<gene>
    <name evidence="2" type="ORF">BAUCODRAFT_64864</name>
</gene>
<dbReference type="Proteomes" id="UP000011761">
    <property type="component" value="Unassembled WGS sequence"/>
</dbReference>
<feature type="compositionally biased region" description="Polar residues" evidence="1">
    <location>
        <begin position="282"/>
        <end position="301"/>
    </location>
</feature>
<protein>
    <submittedName>
        <fullName evidence="2">Uncharacterized protein</fullName>
    </submittedName>
</protein>
<evidence type="ECO:0000313" key="3">
    <source>
        <dbReference type="Proteomes" id="UP000011761"/>
    </source>
</evidence>
<proteinExistence type="predicted"/>
<dbReference type="RefSeq" id="XP_007673722.1">
    <property type="nucleotide sequence ID" value="XM_007675532.1"/>
</dbReference>
<dbReference type="OMA" id="NKLHAGH"/>
<name>M2NIY9_BAUPA</name>
<feature type="region of interest" description="Disordered" evidence="1">
    <location>
        <begin position="104"/>
        <end position="190"/>
    </location>
</feature>
<dbReference type="EMBL" id="KB445552">
    <property type="protein sequence ID" value="EMC99060.1"/>
    <property type="molecule type" value="Genomic_DNA"/>
</dbReference>